<organism evidence="2 3">
    <name type="scientific">Sediminibacterium roseum</name>
    <dbReference type="NCBI Taxonomy" id="1978412"/>
    <lineage>
        <taxon>Bacteria</taxon>
        <taxon>Pseudomonadati</taxon>
        <taxon>Bacteroidota</taxon>
        <taxon>Chitinophagia</taxon>
        <taxon>Chitinophagales</taxon>
        <taxon>Chitinophagaceae</taxon>
        <taxon>Sediminibacterium</taxon>
    </lineage>
</organism>
<protein>
    <submittedName>
        <fullName evidence="2">Efflux RND transporter permease subunit</fullName>
    </submittedName>
</protein>
<evidence type="ECO:0000313" key="3">
    <source>
        <dbReference type="Proteomes" id="UP000753802"/>
    </source>
</evidence>
<feature type="transmembrane region" description="Helical" evidence="1">
    <location>
        <begin position="603"/>
        <end position="620"/>
    </location>
</feature>
<dbReference type="PANTHER" id="PTHR32063:SF0">
    <property type="entry name" value="SWARMING MOTILITY PROTEIN SWRC"/>
    <property type="match status" value="1"/>
</dbReference>
<feature type="transmembrane region" description="Helical" evidence="1">
    <location>
        <begin position="481"/>
        <end position="509"/>
    </location>
</feature>
<reference evidence="2 3" key="1">
    <citation type="submission" date="2020-01" db="EMBL/GenBank/DDBJ databases">
        <title>Genome analysis.</title>
        <authorList>
            <person name="Wu S."/>
            <person name="Wang G."/>
        </authorList>
    </citation>
    <scope>NUCLEOTIDE SEQUENCE [LARGE SCALE GENOMIC DNA]</scope>
    <source>
        <strain evidence="2 3">SYL130</strain>
    </source>
</reference>
<sequence>MHQFIEGIAKKFKQFKPTSWAVDNKTAIYIITILISLYGLTKFNTLPKEQFPDIVVPTISVSTVYFGTSPKDMENLVTRPIEKQLKGISGAKVNKIQSTSQQDFSLIIVEFDTDVKTEVAKQKVKDALDKAQTDLPTDLTQLPNVQEFDFSEMPIMYVNVSGEFDGMTLKRYADKMQDRFEELTEVNRADIVGAPEREIQINVDPFKMQAAKLSFTDISNAISYENRDISGGLVEVGEMKRTIRVKGQFNTALDMQNIVVRNPNGAPIYLRDIANIVDTVKETENYARLDGKNVVTLNIVKRSGENLIETSEKVQAIIADMKEKKELPPNLNVVITGDQSVQTKTSFNDLVNTIIIGFILVLVVLMFFMGVTNAFFVALSVPLSVFVAFMFLPIADGIVGTHVTLNFIVLFALLFGLGIIVDDAIVVIENTHRIYNNGKVKVQRAAKEAAGEVFVPVLVGTLTTLAPFFPLLLWKGLIGKFMIYLPTMLILTLAASLIVAFIMNPVFAVSFMHPEGREYEEKKSLIFKKPLFWTVIAFGLLLNLAGFHGLGNFLLTMALLMILNRYVLRGIIHVFQERILPGLMNRYEKLLHWVLKGKRPARLMLWLFLLFPISLIMLVVRNNPKPFFPSGDPHFVYVYLKMPIGTKTATTDSVTRVLEERVHKILAKEKPGTPGSIVESVITNVAVSANNPRDNNRSTQSNLGRIQVSFVEYEKRNGKSTAPIMEEIRSQMNGIPGAVIEVGQEDGGPPTDPPVNIEISGDNFDEIAKVAYDLQNHLDTNRIAGIDGLKMDVDLQNPEITINIDRERALREGISTAQIGMEIRSAVFGKEASKLKDGEDEYKIQIRYDMLQRNNIADLMNMRLTFRDMATMGIKQVPLNAVATVDYTNTSGGIKRKNVKRTIQIQSDVTDPSLVGPVNAALASKIAEFKTKTKIPADVTIKQTGESEQQAETMSFLGTSLITALLIIFLLLVLQFNSLSKPFIVLTEIFFSIIGVFIGYAVTGMSMAMIMVGVGIIGLAGIVIKNGILLIEFTDELRGRGYRTRAAAIEAGKIRIIPVMLTALATMLGLLPLAVGFNINFVSLFQTGNPHIFFGGDSVVFWGPLSWTIIFGLVFAFFLTLVMVPSMYLISERLRRPMEKFYGTKYVALLGFLGPFFFITVGIMYLVRAIQGKKVWLGKMKDSPVRK</sequence>
<dbReference type="Gene3D" id="3.30.70.1430">
    <property type="entry name" value="Multidrug efflux transporter AcrB pore domain"/>
    <property type="match status" value="2"/>
</dbReference>
<dbReference type="Gene3D" id="3.30.2090.10">
    <property type="entry name" value="Multidrug efflux transporter AcrB TolC docking domain, DN and DC subdomains"/>
    <property type="match status" value="2"/>
</dbReference>
<dbReference type="Gene3D" id="3.30.70.1320">
    <property type="entry name" value="Multidrug efflux transporter AcrB pore domain like"/>
    <property type="match status" value="1"/>
</dbReference>
<feature type="transmembrane region" description="Helical" evidence="1">
    <location>
        <begin position="1054"/>
        <end position="1079"/>
    </location>
</feature>
<dbReference type="Gene3D" id="1.20.1640.10">
    <property type="entry name" value="Multidrug efflux transporter AcrB transmembrane domain"/>
    <property type="match status" value="2"/>
</dbReference>
<dbReference type="InterPro" id="IPR001036">
    <property type="entry name" value="Acrflvin-R"/>
</dbReference>
<feature type="transmembrane region" description="Helical" evidence="1">
    <location>
        <begin position="1146"/>
        <end position="1167"/>
    </location>
</feature>
<dbReference type="SUPFAM" id="SSF82714">
    <property type="entry name" value="Multidrug efflux transporter AcrB TolC docking domain, DN and DC subdomains"/>
    <property type="match status" value="2"/>
</dbReference>
<keyword evidence="3" id="KW-1185">Reference proteome</keyword>
<keyword evidence="1" id="KW-0812">Transmembrane</keyword>
<dbReference type="InterPro" id="IPR027463">
    <property type="entry name" value="AcrB_DN_DC_subdom"/>
</dbReference>
<proteinExistence type="predicted"/>
<feature type="transmembrane region" description="Helical" evidence="1">
    <location>
        <begin position="407"/>
        <end position="428"/>
    </location>
</feature>
<keyword evidence="1" id="KW-0472">Membrane</keyword>
<feature type="transmembrane region" description="Helical" evidence="1">
    <location>
        <begin position="1099"/>
        <end position="1125"/>
    </location>
</feature>
<dbReference type="PANTHER" id="PTHR32063">
    <property type="match status" value="1"/>
</dbReference>
<feature type="transmembrane region" description="Helical" evidence="1">
    <location>
        <begin position="375"/>
        <end position="395"/>
    </location>
</feature>
<dbReference type="EMBL" id="JAACJS010000015">
    <property type="protein sequence ID" value="NCI51884.1"/>
    <property type="molecule type" value="Genomic_DNA"/>
</dbReference>
<dbReference type="Gene3D" id="3.30.70.1440">
    <property type="entry name" value="Multidrug efflux transporter AcrB pore domain"/>
    <property type="match status" value="1"/>
</dbReference>
<evidence type="ECO:0000256" key="1">
    <source>
        <dbReference type="SAM" id="Phobius"/>
    </source>
</evidence>
<feature type="transmembrane region" description="Helical" evidence="1">
    <location>
        <begin position="350"/>
        <end position="368"/>
    </location>
</feature>
<accession>A0ABW9ZXJ0</accession>
<feature type="transmembrane region" description="Helical" evidence="1">
    <location>
        <begin position="983"/>
        <end position="1002"/>
    </location>
</feature>
<feature type="transmembrane region" description="Helical" evidence="1">
    <location>
        <begin position="1008"/>
        <end position="1033"/>
    </location>
</feature>
<dbReference type="RefSeq" id="WP_161820149.1">
    <property type="nucleotide sequence ID" value="NZ_JAACJS010000015.1"/>
</dbReference>
<name>A0ABW9ZXJ0_9BACT</name>
<dbReference type="SUPFAM" id="SSF82693">
    <property type="entry name" value="Multidrug efflux transporter AcrB pore domain, PN1, PN2, PC1 and PC2 subdomains"/>
    <property type="match status" value="3"/>
</dbReference>
<dbReference type="SUPFAM" id="SSF82866">
    <property type="entry name" value="Multidrug efflux transporter AcrB transmembrane domain"/>
    <property type="match status" value="2"/>
</dbReference>
<feature type="transmembrane region" description="Helical" evidence="1">
    <location>
        <begin position="530"/>
        <end position="547"/>
    </location>
</feature>
<keyword evidence="1" id="KW-1133">Transmembrane helix</keyword>
<feature type="transmembrane region" description="Helical" evidence="1">
    <location>
        <begin position="956"/>
        <end position="976"/>
    </location>
</feature>
<dbReference type="Pfam" id="PF00873">
    <property type="entry name" value="ACR_tran"/>
    <property type="match status" value="1"/>
</dbReference>
<gene>
    <name evidence="2" type="ORF">GWC95_18310</name>
</gene>
<dbReference type="PRINTS" id="PR00702">
    <property type="entry name" value="ACRIFLAVINRP"/>
</dbReference>
<dbReference type="Proteomes" id="UP000753802">
    <property type="component" value="Unassembled WGS sequence"/>
</dbReference>
<evidence type="ECO:0000313" key="2">
    <source>
        <dbReference type="EMBL" id="NCI51884.1"/>
    </source>
</evidence>
<comment type="caution">
    <text evidence="2">The sequence shown here is derived from an EMBL/GenBank/DDBJ whole genome shotgun (WGS) entry which is preliminary data.</text>
</comment>
<feature type="transmembrane region" description="Helical" evidence="1">
    <location>
        <begin position="449"/>
        <end position="469"/>
    </location>
</feature>